<dbReference type="EMBL" id="ML991801">
    <property type="protein sequence ID" value="KAF2234065.1"/>
    <property type="molecule type" value="Genomic_DNA"/>
</dbReference>
<evidence type="ECO:0000259" key="2">
    <source>
        <dbReference type="Pfam" id="PF09791"/>
    </source>
</evidence>
<evidence type="ECO:0000313" key="4">
    <source>
        <dbReference type="Proteomes" id="UP000800092"/>
    </source>
</evidence>
<dbReference type="InterPro" id="IPR019180">
    <property type="entry name" value="Oxidoreductase-like_N"/>
</dbReference>
<keyword evidence="4" id="KW-1185">Reference proteome</keyword>
<evidence type="ECO:0000256" key="1">
    <source>
        <dbReference type="SAM" id="MobiDB-lite"/>
    </source>
</evidence>
<organism evidence="3 4">
    <name type="scientific">Viridothelium virens</name>
    <name type="common">Speckled blister lichen</name>
    <name type="synonym">Trypethelium virens</name>
    <dbReference type="NCBI Taxonomy" id="1048519"/>
    <lineage>
        <taxon>Eukaryota</taxon>
        <taxon>Fungi</taxon>
        <taxon>Dikarya</taxon>
        <taxon>Ascomycota</taxon>
        <taxon>Pezizomycotina</taxon>
        <taxon>Dothideomycetes</taxon>
        <taxon>Dothideomycetes incertae sedis</taxon>
        <taxon>Trypetheliales</taxon>
        <taxon>Trypetheliaceae</taxon>
        <taxon>Viridothelium</taxon>
    </lineage>
</organism>
<gene>
    <name evidence="3" type="ORF">EV356DRAFT_485723</name>
</gene>
<evidence type="ECO:0000313" key="3">
    <source>
        <dbReference type="EMBL" id="KAF2234065.1"/>
    </source>
</evidence>
<dbReference type="GO" id="GO:0005739">
    <property type="term" value="C:mitochondrion"/>
    <property type="evidence" value="ECO:0007669"/>
    <property type="project" value="TreeGrafter"/>
</dbReference>
<feature type="domain" description="Oxidoreductase-like" evidence="2">
    <location>
        <begin position="127"/>
        <end position="170"/>
    </location>
</feature>
<reference evidence="3" key="1">
    <citation type="journal article" date="2020" name="Stud. Mycol.">
        <title>101 Dothideomycetes genomes: a test case for predicting lifestyles and emergence of pathogens.</title>
        <authorList>
            <person name="Haridas S."/>
            <person name="Albert R."/>
            <person name="Binder M."/>
            <person name="Bloem J."/>
            <person name="Labutti K."/>
            <person name="Salamov A."/>
            <person name="Andreopoulos B."/>
            <person name="Baker S."/>
            <person name="Barry K."/>
            <person name="Bills G."/>
            <person name="Bluhm B."/>
            <person name="Cannon C."/>
            <person name="Castanera R."/>
            <person name="Culley D."/>
            <person name="Daum C."/>
            <person name="Ezra D."/>
            <person name="Gonzalez J."/>
            <person name="Henrissat B."/>
            <person name="Kuo A."/>
            <person name="Liang C."/>
            <person name="Lipzen A."/>
            <person name="Lutzoni F."/>
            <person name="Magnuson J."/>
            <person name="Mondo S."/>
            <person name="Nolan M."/>
            <person name="Ohm R."/>
            <person name="Pangilinan J."/>
            <person name="Park H.-J."/>
            <person name="Ramirez L."/>
            <person name="Alfaro M."/>
            <person name="Sun H."/>
            <person name="Tritt A."/>
            <person name="Yoshinaga Y."/>
            <person name="Zwiers L.-H."/>
            <person name="Turgeon B."/>
            <person name="Goodwin S."/>
            <person name="Spatafora J."/>
            <person name="Crous P."/>
            <person name="Grigoriev I."/>
        </authorList>
    </citation>
    <scope>NUCLEOTIDE SEQUENCE</scope>
    <source>
        <strain evidence="3">Tuck. ex Michener</strain>
    </source>
</reference>
<accession>A0A6A6H7S0</accession>
<dbReference type="PANTHER" id="PTHR21193:SF3">
    <property type="entry name" value="OXIDOREDUCTASE-LIKE DOMAIN-CONTAINING PROTEIN 1"/>
    <property type="match status" value="1"/>
</dbReference>
<feature type="region of interest" description="Disordered" evidence="1">
    <location>
        <begin position="71"/>
        <end position="99"/>
    </location>
</feature>
<dbReference type="PANTHER" id="PTHR21193">
    <property type="entry name" value="OXIDOREDUCTASE-LIKE DOMAIN-CONTAINING PROTEIN 1"/>
    <property type="match status" value="1"/>
</dbReference>
<feature type="compositionally biased region" description="Basic and acidic residues" evidence="1">
    <location>
        <begin position="89"/>
        <end position="99"/>
    </location>
</feature>
<proteinExistence type="predicted"/>
<feature type="region of interest" description="Disordered" evidence="1">
    <location>
        <begin position="174"/>
        <end position="215"/>
    </location>
</feature>
<dbReference type="Pfam" id="PF09791">
    <property type="entry name" value="Oxidored-like"/>
    <property type="match status" value="1"/>
</dbReference>
<dbReference type="AlphaFoldDB" id="A0A6A6H7S0"/>
<protein>
    <recommendedName>
        <fullName evidence="2">Oxidoreductase-like domain-containing protein</fullName>
    </recommendedName>
</protein>
<dbReference type="InterPro" id="IPR039251">
    <property type="entry name" value="OXLD1"/>
</dbReference>
<dbReference type="OrthoDB" id="10064411at2759"/>
<dbReference type="Proteomes" id="UP000800092">
    <property type="component" value="Unassembled WGS sequence"/>
</dbReference>
<sequence length="254" mass="27674">MRRVQPGLQSVQLHASASAQLARVPLRGCTRPQCPQAGDRSHRQWHSNIAAPGEQAAPLKGYYSELLELPSRKVQPATRTEPTPPPPDELPKTDKEETLSKARVIFGSRLAGPAERREQLNRESINVAGVMVPPRPTEPDNCCMSGCVNCVWDLYRDELEEWASASAKARERLQAQREKGKATGSMLDQPGAPSHVATSMDDDGGGSETNWDAGLAMSGKEGDLFGNIPIGIREFMRTEKMLKQRHLQAGSAGG</sequence>
<name>A0A6A6H7S0_VIRVR</name>